<evidence type="ECO:0000313" key="1">
    <source>
        <dbReference type="EMBL" id="CAL8091622.1"/>
    </source>
</evidence>
<organism evidence="1 2">
    <name type="scientific">Orchesella dallaii</name>
    <dbReference type="NCBI Taxonomy" id="48710"/>
    <lineage>
        <taxon>Eukaryota</taxon>
        <taxon>Metazoa</taxon>
        <taxon>Ecdysozoa</taxon>
        <taxon>Arthropoda</taxon>
        <taxon>Hexapoda</taxon>
        <taxon>Collembola</taxon>
        <taxon>Entomobryomorpha</taxon>
        <taxon>Entomobryoidea</taxon>
        <taxon>Orchesellidae</taxon>
        <taxon>Orchesellinae</taxon>
        <taxon>Orchesella</taxon>
    </lineage>
</organism>
<name>A0ABP1Q728_9HEXA</name>
<evidence type="ECO:0000313" key="2">
    <source>
        <dbReference type="Proteomes" id="UP001642540"/>
    </source>
</evidence>
<proteinExistence type="predicted"/>
<dbReference type="EMBL" id="CAXLJM020000024">
    <property type="protein sequence ID" value="CAL8091622.1"/>
    <property type="molecule type" value="Genomic_DNA"/>
</dbReference>
<keyword evidence="2" id="KW-1185">Reference proteome</keyword>
<accession>A0ABP1Q728</accession>
<comment type="caution">
    <text evidence="1">The sequence shown here is derived from an EMBL/GenBank/DDBJ whole genome shotgun (WGS) entry which is preliminary data.</text>
</comment>
<gene>
    <name evidence="1" type="ORF">ODALV1_LOCUS7981</name>
</gene>
<reference evidence="1 2" key="1">
    <citation type="submission" date="2024-08" db="EMBL/GenBank/DDBJ databases">
        <authorList>
            <person name="Cucini C."/>
            <person name="Frati F."/>
        </authorList>
    </citation>
    <scope>NUCLEOTIDE SEQUENCE [LARGE SCALE GENOMIC DNA]</scope>
</reference>
<dbReference type="Proteomes" id="UP001642540">
    <property type="component" value="Unassembled WGS sequence"/>
</dbReference>
<sequence>MEEESEKKRSELDLLIHHTKWPAMLFLAYTEVYKDDSGFFFWVLVWTTLVHIHNDEQRCKESGFTSAFYKVLSNILWFLLAEWVLLQITTYSWRAIHKLERAHPDSLIVLDIISKYMIKSSISYLRMISSVARYRVVNLIIQILY</sequence>
<protein>
    <submittedName>
        <fullName evidence="1">Uncharacterized protein</fullName>
    </submittedName>
</protein>